<evidence type="ECO:0000256" key="1">
    <source>
        <dbReference type="ARBA" id="ARBA00022729"/>
    </source>
</evidence>
<dbReference type="InterPro" id="IPR029052">
    <property type="entry name" value="Metallo-depent_PP-like"/>
</dbReference>
<dbReference type="PANTHER" id="PTHR11575">
    <property type="entry name" value="5'-NUCLEOTIDASE-RELATED"/>
    <property type="match status" value="1"/>
</dbReference>
<dbReference type="Pfam" id="PF02872">
    <property type="entry name" value="5_nucleotid_C"/>
    <property type="match status" value="1"/>
</dbReference>
<dbReference type="Gene3D" id="3.90.780.10">
    <property type="entry name" value="5'-Nucleotidase, C-terminal domain"/>
    <property type="match status" value="1"/>
</dbReference>
<dbReference type="InterPro" id="IPR036907">
    <property type="entry name" value="5'-Nucleotdase_C_sf"/>
</dbReference>
<dbReference type="Pfam" id="PF00149">
    <property type="entry name" value="Metallophos"/>
    <property type="match status" value="1"/>
</dbReference>
<proteinExistence type="inferred from homology"/>
<dbReference type="SUPFAM" id="SSF56300">
    <property type="entry name" value="Metallo-dependent phosphatases"/>
    <property type="match status" value="1"/>
</dbReference>
<evidence type="ECO:0000256" key="2">
    <source>
        <dbReference type="RuleBase" id="RU362119"/>
    </source>
</evidence>
<gene>
    <name evidence="5" type="ORF">NBRC116598_11590</name>
</gene>
<feature type="domain" description="Calcineurin-like phosphoesterase" evidence="3">
    <location>
        <begin position="31"/>
        <end position="275"/>
    </location>
</feature>
<evidence type="ECO:0000313" key="5">
    <source>
        <dbReference type="EMBL" id="GAA6195715.1"/>
    </source>
</evidence>
<dbReference type="SUPFAM" id="SSF55816">
    <property type="entry name" value="5'-nucleotidase (syn. UDP-sugar hydrolase), C-terminal domain"/>
    <property type="match status" value="1"/>
</dbReference>
<dbReference type="InterPro" id="IPR004843">
    <property type="entry name" value="Calcineurin-like_PHP"/>
</dbReference>
<accession>A0ABQ0AIQ1</accession>
<dbReference type="InterPro" id="IPR006179">
    <property type="entry name" value="5_nucleotidase/apyrase"/>
</dbReference>
<keyword evidence="1" id="KW-0732">Signal</keyword>
<keyword evidence="2" id="KW-0378">Hydrolase</keyword>
<comment type="caution">
    <text evidence="5">The sequence shown here is derived from an EMBL/GenBank/DDBJ whole genome shotgun (WGS) entry which is preliminary data.</text>
</comment>
<dbReference type="PRINTS" id="PR01607">
    <property type="entry name" value="APYRASEFAMLY"/>
</dbReference>
<dbReference type="Proteomes" id="UP001441944">
    <property type="component" value="Unassembled WGS sequence"/>
</dbReference>
<dbReference type="Gene3D" id="3.60.21.10">
    <property type="match status" value="1"/>
</dbReference>
<keyword evidence="6" id="KW-1185">Reference proteome</keyword>
<comment type="similarity">
    <text evidence="2">Belongs to the 5'-nucleotidase family.</text>
</comment>
<reference evidence="5 6" key="1">
    <citation type="submission" date="2024-04" db="EMBL/GenBank/DDBJ databases">
        <title>Draft genome sequence of Pseudophaeobacter arcticus NBRC 116598.</title>
        <authorList>
            <person name="Miyakawa T."/>
            <person name="Kusuya Y."/>
            <person name="Miura T."/>
        </authorList>
    </citation>
    <scope>NUCLEOTIDE SEQUENCE [LARGE SCALE GENOMIC DNA]</scope>
    <source>
        <strain evidence="5 6">SU-CL00105</strain>
    </source>
</reference>
<dbReference type="InterPro" id="IPR008334">
    <property type="entry name" value="5'-Nucleotdase_C"/>
</dbReference>
<sequence>MKQEIGPSSDSCDISTMTDLASSKSDASGVLRILATTDLHCNLLSRDYYADREDPGVGLSRLASLISDARNEVQAQGGASLLLDNGDALQGSPIGETALKLDPESSAPCSAAVHPLMSAFAALNYDALGLGNHDFNFGLPVLEDVLKDAPCAVVCSNMSAVSPGRALPFVKTKIIERHLAALPEAPGLRIGILSVLPPQTMIWDADLLEGEVQVQDMVQAAAASAAELRAAGCDLVVALAHTGVGGELSVPNMENALRPIVATAGIDAVIGGHTHLVLPDPEHAFAKPVVMPGAHGSHLGQIDLHLRYGPDGWQMETWQASALPISRRDAWGRLTPLVEEDPALVEILAEANAQTQARMKEPVGYSSDALHSYFIFFGQDHGLALTACAQMAAMRPLLAGSRAGDLPLLSAVSPGKFGGRSGPENYTDIAAGDLCMRNVVDLQVFPNAIWGVTVTGDQLRDWLEMSAGMFNQVTPESRDTELINLERAGHNFDVIFGLEYEIDVSQPPRFSSSGLVINPDSHRIRNLRWNGVPVTGTQQFSVATNSYRASGGGNFKMVQEAEKLNLPRIKIRDAICDYVSGRLPKDALAQADYPWRLSRLPETRVDVYTGPVARNYLAELPEGLVEDRGVTPNGFLKLRLSL</sequence>
<name>A0ABQ0AIQ1_9RHOB</name>
<evidence type="ECO:0000259" key="3">
    <source>
        <dbReference type="Pfam" id="PF00149"/>
    </source>
</evidence>
<evidence type="ECO:0000259" key="4">
    <source>
        <dbReference type="Pfam" id="PF02872"/>
    </source>
</evidence>
<dbReference type="EMBL" id="BAABWU010000003">
    <property type="protein sequence ID" value="GAA6195715.1"/>
    <property type="molecule type" value="Genomic_DNA"/>
</dbReference>
<evidence type="ECO:0000313" key="6">
    <source>
        <dbReference type="Proteomes" id="UP001441944"/>
    </source>
</evidence>
<protein>
    <submittedName>
        <fullName evidence="5">Bifunctional 2',3'-cyclic-nucleotide 2'-phosphodiesterase/3'-nucleotidase</fullName>
    </submittedName>
</protein>
<keyword evidence="2" id="KW-0547">Nucleotide-binding</keyword>
<organism evidence="5 6">
    <name type="scientific">Pseudophaeobacter arcticus</name>
    <dbReference type="NCBI Taxonomy" id="385492"/>
    <lineage>
        <taxon>Bacteria</taxon>
        <taxon>Pseudomonadati</taxon>
        <taxon>Pseudomonadota</taxon>
        <taxon>Alphaproteobacteria</taxon>
        <taxon>Rhodobacterales</taxon>
        <taxon>Paracoccaceae</taxon>
        <taxon>Pseudophaeobacter</taxon>
    </lineage>
</organism>
<dbReference type="PANTHER" id="PTHR11575:SF6">
    <property type="entry name" value="2',3'-CYCLIC-NUCLEOTIDE 2'-PHOSPHODIESTERASE_3'-NUCLEOTIDASE"/>
    <property type="match status" value="1"/>
</dbReference>
<feature type="domain" description="5'-Nucleotidase C-terminal" evidence="4">
    <location>
        <begin position="414"/>
        <end position="560"/>
    </location>
</feature>